<organism evidence="2 3">
    <name type="scientific">Trichinella britovi</name>
    <name type="common">Parasitic roundworm</name>
    <dbReference type="NCBI Taxonomy" id="45882"/>
    <lineage>
        <taxon>Eukaryota</taxon>
        <taxon>Metazoa</taxon>
        <taxon>Ecdysozoa</taxon>
        <taxon>Nematoda</taxon>
        <taxon>Enoplea</taxon>
        <taxon>Dorylaimia</taxon>
        <taxon>Trichinellida</taxon>
        <taxon>Trichinellidae</taxon>
        <taxon>Trichinella</taxon>
    </lineage>
</organism>
<evidence type="ECO:0000313" key="2">
    <source>
        <dbReference type="EMBL" id="KRY05694.1"/>
    </source>
</evidence>
<reference evidence="2 3" key="1">
    <citation type="submission" date="2015-01" db="EMBL/GenBank/DDBJ databases">
        <title>Evolution of Trichinella species and genotypes.</title>
        <authorList>
            <person name="Korhonen P.K."/>
            <person name="Edoardo P."/>
            <person name="Giuseppe L.R."/>
            <person name="Gasser R.B."/>
        </authorList>
    </citation>
    <scope>NUCLEOTIDE SEQUENCE [LARGE SCALE GENOMIC DNA]</scope>
    <source>
        <strain evidence="2">ISS120</strain>
    </source>
</reference>
<dbReference type="EMBL" id="JYDI01004848">
    <property type="protein sequence ID" value="KRY05694.1"/>
    <property type="molecule type" value="Genomic_DNA"/>
</dbReference>
<protein>
    <submittedName>
        <fullName evidence="2">Uncharacterized protein</fullName>
    </submittedName>
</protein>
<gene>
    <name evidence="2" type="ORF">T03_12213</name>
</gene>
<name>A0A0V0YZP4_TRIBR</name>
<feature type="region of interest" description="Disordered" evidence="1">
    <location>
        <begin position="14"/>
        <end position="37"/>
    </location>
</feature>
<dbReference type="Proteomes" id="UP000054653">
    <property type="component" value="Unassembled WGS sequence"/>
</dbReference>
<feature type="compositionally biased region" description="Polar residues" evidence="1">
    <location>
        <begin position="26"/>
        <end position="37"/>
    </location>
</feature>
<proteinExistence type="predicted"/>
<sequence length="37" mass="3819">MCWGPHISWCMLPGSPSSSASSSFSLIQPQGSAASVH</sequence>
<comment type="caution">
    <text evidence="2">The sequence shown here is derived from an EMBL/GenBank/DDBJ whole genome shotgun (WGS) entry which is preliminary data.</text>
</comment>
<dbReference type="AlphaFoldDB" id="A0A0V0YZP4"/>
<evidence type="ECO:0000313" key="3">
    <source>
        <dbReference type="Proteomes" id="UP000054653"/>
    </source>
</evidence>
<evidence type="ECO:0000256" key="1">
    <source>
        <dbReference type="SAM" id="MobiDB-lite"/>
    </source>
</evidence>
<feature type="compositionally biased region" description="Low complexity" evidence="1">
    <location>
        <begin position="15"/>
        <end position="25"/>
    </location>
</feature>
<accession>A0A0V0YZP4</accession>
<keyword evidence="3" id="KW-1185">Reference proteome</keyword>